<proteinExistence type="predicted"/>
<evidence type="ECO:0008006" key="4">
    <source>
        <dbReference type="Google" id="ProtNLM"/>
    </source>
</evidence>
<evidence type="ECO:0000256" key="1">
    <source>
        <dbReference type="SAM" id="SignalP"/>
    </source>
</evidence>
<keyword evidence="1" id="KW-0732">Signal</keyword>
<protein>
    <recommendedName>
        <fullName evidence="4">Lipocalin-like domain-containing protein</fullName>
    </recommendedName>
</protein>
<feature type="chain" id="PRO_5047273046" description="Lipocalin-like domain-containing protein" evidence="1">
    <location>
        <begin position="24"/>
        <end position="145"/>
    </location>
</feature>
<feature type="signal peptide" evidence="1">
    <location>
        <begin position="1"/>
        <end position="23"/>
    </location>
</feature>
<accession>A0ABY6CVA6</accession>
<organism evidence="2 3">
    <name type="scientific">Reichenbachiella agarivorans</name>
    <dbReference type="NCBI Taxonomy" id="2979464"/>
    <lineage>
        <taxon>Bacteria</taxon>
        <taxon>Pseudomonadati</taxon>
        <taxon>Bacteroidota</taxon>
        <taxon>Cytophagia</taxon>
        <taxon>Cytophagales</taxon>
        <taxon>Reichenbachiellaceae</taxon>
        <taxon>Reichenbachiella</taxon>
    </lineage>
</organism>
<sequence length="145" mass="16420">MKTVSNHTLVKLSLMLLIVAAWACETKKSTENQNENKKVVGNWNVQWVTYPDKNTPLDPSINLTMNGKMEIKGNGKITISAFGYDNCIFGKDTLIHTLNWEVLGDTLNVKNDGDEFGMPYLIVDYGEDKMKLQLVEDVYLFLTKV</sequence>
<keyword evidence="3" id="KW-1185">Reference proteome</keyword>
<gene>
    <name evidence="2" type="ORF">N6H18_05105</name>
</gene>
<dbReference type="Proteomes" id="UP001065174">
    <property type="component" value="Chromosome"/>
</dbReference>
<evidence type="ECO:0000313" key="3">
    <source>
        <dbReference type="Proteomes" id="UP001065174"/>
    </source>
</evidence>
<dbReference type="RefSeq" id="WP_262310757.1">
    <property type="nucleotide sequence ID" value="NZ_CP106679.1"/>
</dbReference>
<reference evidence="2" key="1">
    <citation type="submission" date="2022-09" db="EMBL/GenBank/DDBJ databases">
        <title>Comparative genomics and taxonomic characterization of three novel marine species of genus Reichenbachiella exhibiting antioxidant and polysaccharide degradation activities.</title>
        <authorList>
            <person name="Muhammad N."/>
            <person name="Lee Y.-J."/>
            <person name="Ko J."/>
            <person name="Kim S.-G."/>
        </authorList>
    </citation>
    <scope>NUCLEOTIDE SEQUENCE</scope>
    <source>
        <strain evidence="2">BKB1-1</strain>
    </source>
</reference>
<dbReference type="EMBL" id="CP106679">
    <property type="protein sequence ID" value="UXP33328.1"/>
    <property type="molecule type" value="Genomic_DNA"/>
</dbReference>
<evidence type="ECO:0000313" key="2">
    <source>
        <dbReference type="EMBL" id="UXP33328.1"/>
    </source>
</evidence>
<name>A0ABY6CVA6_9BACT</name>